<dbReference type="PANTHER" id="PTHR30411">
    <property type="entry name" value="CYTOPLASMIC PROTEIN"/>
    <property type="match status" value="1"/>
</dbReference>
<protein>
    <recommendedName>
        <fullName evidence="1">YbaK/aminoacyl-tRNA synthetase-associated domain-containing protein</fullName>
    </recommendedName>
</protein>
<dbReference type="Gene3D" id="3.90.960.10">
    <property type="entry name" value="YbaK/aminoacyl-tRNA synthetase-associated domain"/>
    <property type="match status" value="1"/>
</dbReference>
<keyword evidence="3" id="KW-1185">Reference proteome</keyword>
<dbReference type="AlphaFoldDB" id="A0A9W6CZL6"/>
<dbReference type="Pfam" id="PF04073">
    <property type="entry name" value="tRNA_edit"/>
    <property type="match status" value="1"/>
</dbReference>
<comment type="caution">
    <text evidence="2">The sequence shown here is derived from an EMBL/GenBank/DDBJ whole genome shotgun (WGS) entry which is preliminary data.</text>
</comment>
<dbReference type="GO" id="GO:0002161">
    <property type="term" value="F:aminoacyl-tRNA deacylase activity"/>
    <property type="evidence" value="ECO:0007669"/>
    <property type="project" value="InterPro"/>
</dbReference>
<dbReference type="RefSeq" id="WP_281794103.1">
    <property type="nucleotide sequence ID" value="NZ_BSDR01000001.1"/>
</dbReference>
<reference evidence="2" key="1">
    <citation type="submission" date="2022-12" db="EMBL/GenBank/DDBJ databases">
        <title>Reference genome sequencing for broad-spectrum identification of bacterial and archaeal isolates by mass spectrometry.</title>
        <authorList>
            <person name="Sekiguchi Y."/>
            <person name="Tourlousse D.M."/>
        </authorList>
    </citation>
    <scope>NUCLEOTIDE SEQUENCE</scope>
    <source>
        <strain evidence="2">ASRB1</strain>
    </source>
</reference>
<organism evidence="2 3">
    <name type="scientific">Desulforhabdus amnigena</name>
    <dbReference type="NCBI Taxonomy" id="40218"/>
    <lineage>
        <taxon>Bacteria</taxon>
        <taxon>Pseudomonadati</taxon>
        <taxon>Thermodesulfobacteriota</taxon>
        <taxon>Syntrophobacteria</taxon>
        <taxon>Syntrophobacterales</taxon>
        <taxon>Syntrophobacteraceae</taxon>
        <taxon>Desulforhabdus</taxon>
    </lineage>
</organism>
<dbReference type="InterPro" id="IPR036754">
    <property type="entry name" value="YbaK/aa-tRNA-synt-asso_dom_sf"/>
</dbReference>
<name>A0A9W6CZL6_9BACT</name>
<dbReference type="EMBL" id="BSDR01000001">
    <property type="protein sequence ID" value="GLI34696.1"/>
    <property type="molecule type" value="Genomic_DNA"/>
</dbReference>
<dbReference type="PANTHER" id="PTHR30411:SF1">
    <property type="entry name" value="CYTOPLASMIC PROTEIN"/>
    <property type="match status" value="1"/>
</dbReference>
<evidence type="ECO:0000313" key="3">
    <source>
        <dbReference type="Proteomes" id="UP001144372"/>
    </source>
</evidence>
<proteinExistence type="predicted"/>
<evidence type="ECO:0000259" key="1">
    <source>
        <dbReference type="Pfam" id="PF04073"/>
    </source>
</evidence>
<gene>
    <name evidence="2" type="ORF">DAMNIGENAA_21290</name>
</gene>
<feature type="domain" description="YbaK/aminoacyl-tRNA synthetase-associated" evidence="1">
    <location>
        <begin position="23"/>
        <end position="144"/>
    </location>
</feature>
<dbReference type="Proteomes" id="UP001144372">
    <property type="component" value="Unassembled WGS sequence"/>
</dbReference>
<sequence>MMVYERIIALLEQSGFDYTIHSHQPICTIQEAREKVVHLTRNLLKTVVFKIKHDHWILAAVLGPDRIDYKKLAQAFEVKRTDLRSVSPEEVRADLGFQVGGVGPFPIREDVHVVFDEHLMGLDTVFCGMGINTRTVEMKFDHLVQVAQARIHPITRSTSVYISARMRS</sequence>
<dbReference type="InterPro" id="IPR007214">
    <property type="entry name" value="YbaK/aa-tRNA-synth-assoc-dom"/>
</dbReference>
<dbReference type="SUPFAM" id="SSF55826">
    <property type="entry name" value="YbaK/ProRS associated domain"/>
    <property type="match status" value="1"/>
</dbReference>
<accession>A0A9W6CZL6</accession>
<dbReference type="CDD" id="cd04332">
    <property type="entry name" value="YbaK_like"/>
    <property type="match status" value="1"/>
</dbReference>
<evidence type="ECO:0000313" key="2">
    <source>
        <dbReference type="EMBL" id="GLI34696.1"/>
    </source>
</evidence>